<reference evidence="6 7" key="1">
    <citation type="submission" date="2015-10" db="EMBL/GenBank/DDBJ databases">
        <title>Draft genome sequence of Streptomyces griseoruber DSM 40281, type strain for the species Streptomyces griseoruber.</title>
        <authorList>
            <person name="Ruckert C."/>
            <person name="Winkler A."/>
            <person name="Kalinowski J."/>
            <person name="Kampfer P."/>
            <person name="Glaeser S."/>
        </authorList>
    </citation>
    <scope>NUCLEOTIDE SEQUENCE [LARGE SCALE GENOMIC DNA]</scope>
    <source>
        <strain evidence="6 7">DSM 40281</strain>
    </source>
</reference>
<evidence type="ECO:0000313" key="7">
    <source>
        <dbReference type="Proteomes" id="UP000052982"/>
    </source>
</evidence>
<evidence type="ECO:0000256" key="2">
    <source>
        <dbReference type="ARBA" id="ARBA00023125"/>
    </source>
</evidence>
<keyword evidence="2" id="KW-0238">DNA-binding</keyword>
<dbReference type="Proteomes" id="UP000052982">
    <property type="component" value="Unassembled WGS sequence"/>
</dbReference>
<evidence type="ECO:0000313" key="6">
    <source>
        <dbReference type="EMBL" id="KUN81680.1"/>
    </source>
</evidence>
<evidence type="ECO:0000256" key="1">
    <source>
        <dbReference type="ARBA" id="ARBA00023015"/>
    </source>
</evidence>
<dbReference type="Pfam" id="PF13377">
    <property type="entry name" value="Peripla_BP_3"/>
    <property type="match status" value="1"/>
</dbReference>
<organism evidence="6 7">
    <name type="scientific">Streptomyces griseoruber</name>
    <dbReference type="NCBI Taxonomy" id="1943"/>
    <lineage>
        <taxon>Bacteria</taxon>
        <taxon>Bacillati</taxon>
        <taxon>Actinomycetota</taxon>
        <taxon>Actinomycetes</taxon>
        <taxon>Kitasatosporales</taxon>
        <taxon>Streptomycetaceae</taxon>
        <taxon>Streptomyces</taxon>
    </lineage>
</organism>
<dbReference type="STRING" id="1943.AQJ64_20955"/>
<keyword evidence="3" id="KW-0804">Transcription</keyword>
<dbReference type="RefSeq" id="WP_055634934.1">
    <property type="nucleotide sequence ID" value="NZ_KQ948770.1"/>
</dbReference>
<accession>A0A101SWV9</accession>
<feature type="domain" description="Transcriptional regulator LacI/GalR-like sensor" evidence="5">
    <location>
        <begin position="22"/>
        <end position="114"/>
    </location>
</feature>
<dbReference type="Gene3D" id="3.40.50.2300">
    <property type="match status" value="1"/>
</dbReference>
<dbReference type="GO" id="GO:0003677">
    <property type="term" value="F:DNA binding"/>
    <property type="evidence" value="ECO:0007669"/>
    <property type="project" value="UniProtKB-KW"/>
</dbReference>
<name>A0A101SWV9_9ACTN</name>
<protein>
    <recommendedName>
        <fullName evidence="5">Transcriptional regulator LacI/GalR-like sensor domain-containing protein</fullName>
    </recommendedName>
</protein>
<evidence type="ECO:0000259" key="5">
    <source>
        <dbReference type="Pfam" id="PF13377"/>
    </source>
</evidence>
<sequence length="160" mass="16442">MRSPGGHQVLEIGDTHGVAAHRTAMSRPGPADRVRVLPGGLAAEDGAAAVTVLRVTSPRPSAVLAFNGACATGTLSTFFRAGVAVPGEISVVGFADSRPARLPHVDLTTVAQDTPVWPGSRSPRSPPAWKRATPRPGRTSSEPRLVTRGDDGAGGAVRGR</sequence>
<proteinExistence type="predicted"/>
<dbReference type="InterPro" id="IPR046335">
    <property type="entry name" value="LacI/GalR-like_sensor"/>
</dbReference>
<gene>
    <name evidence="6" type="ORF">AQJ64_20955</name>
</gene>
<dbReference type="AlphaFoldDB" id="A0A101SWV9"/>
<keyword evidence="1" id="KW-0805">Transcription regulation</keyword>
<evidence type="ECO:0000256" key="3">
    <source>
        <dbReference type="ARBA" id="ARBA00023163"/>
    </source>
</evidence>
<dbReference type="SUPFAM" id="SSF53822">
    <property type="entry name" value="Periplasmic binding protein-like I"/>
    <property type="match status" value="1"/>
</dbReference>
<feature type="region of interest" description="Disordered" evidence="4">
    <location>
        <begin position="113"/>
        <end position="160"/>
    </location>
</feature>
<comment type="caution">
    <text evidence="6">The sequence shown here is derived from an EMBL/GenBank/DDBJ whole genome shotgun (WGS) entry which is preliminary data.</text>
</comment>
<keyword evidence="7" id="KW-1185">Reference proteome</keyword>
<evidence type="ECO:0000256" key="4">
    <source>
        <dbReference type="SAM" id="MobiDB-lite"/>
    </source>
</evidence>
<dbReference type="EMBL" id="LMWW01000034">
    <property type="protein sequence ID" value="KUN81680.1"/>
    <property type="molecule type" value="Genomic_DNA"/>
</dbReference>
<dbReference type="InterPro" id="IPR028082">
    <property type="entry name" value="Peripla_BP_I"/>
</dbReference>